<dbReference type="PANTHER" id="PTHR38567">
    <property type="entry name" value="DUF4291 DOMAIN-CONTAINING PROTEIN"/>
    <property type="match status" value="1"/>
</dbReference>
<dbReference type="EMBL" id="WIGN01000231">
    <property type="protein sequence ID" value="KAF6803669.1"/>
    <property type="molecule type" value="Genomic_DNA"/>
</dbReference>
<evidence type="ECO:0000256" key="6">
    <source>
        <dbReference type="SAM" id="Phobius"/>
    </source>
</evidence>
<keyword evidence="3 6" id="KW-1133">Transmembrane helix</keyword>
<evidence type="ECO:0000313" key="8">
    <source>
        <dbReference type="EMBL" id="KAF6803669.1"/>
    </source>
</evidence>
<feature type="transmembrane region" description="Helical" evidence="6">
    <location>
        <begin position="20"/>
        <end position="42"/>
    </location>
</feature>
<keyword evidence="2 6" id="KW-0812">Transmembrane</keyword>
<evidence type="ECO:0000256" key="1">
    <source>
        <dbReference type="ARBA" id="ARBA00004370"/>
    </source>
</evidence>
<feature type="compositionally biased region" description="Basic and acidic residues" evidence="5">
    <location>
        <begin position="546"/>
        <end position="560"/>
    </location>
</feature>
<protein>
    <submittedName>
        <fullName evidence="8">Integral membrane protein</fullName>
    </submittedName>
</protein>
<keyword evidence="4 6" id="KW-0472">Membrane</keyword>
<sequence length="762" mass="85221">MYSRDHTLSPLPSVLRHGLGAVTVLASISLVASLTLFVYLFGRLAVWYSRSRPQDPERTTGPAADAVAGLPRELGEQYFGPGHGSEDARERCRRQRRRAPNQALVLVLNVLLADVLQACAFFLNVVWLAEDRITDESPACFAQGWLISTGDLASAIFIATIAVHTYFSLVRGYTLSCRVFYGIISFLWLFVLLMSVLGVIIFKNGAEYGGFYVRDVSWCWINYEYEAMRVYLHYIWMIILIVVSTVAYVLTFIHFYRADKAAREPPHAPAKSADEGSNSSVLSPTSMAAPSPQPEEENRSEVRKRLLFLLYPLIFVVCTAPLAVGRMVSSAGVRLSPEYLCFAGAMITSNGWLDVLVFSTTRRAILFDASVDEQSIGIETFNLTPLGQQFGHRVWITAGGVRRQQQKRLERKPSLFRKASRHHRRRGSAEGSHGRSESQASLRGLDGAAIKGIQMETVTRIFVEVESPGEEKGYPAYPNRALTSMPSSETVGERVQQSMDLLVALGLKSFQVQHRPLNIEYKPSRGPTPGAIARSSSLRQSYVSRNKMESSNTKHDDSRDGGPSVPYRQIRVTYDDETITVYQAYNRTIAAAAVESQLLAASPSFKLTRMTWIKPSWAWMLYRSGYSYKDPGQERILALNMTHESFIDLLRKGALSHGDVKRDGNEVRIQWDPERDVRLGKLPYRSIQIGIPAGICEEWARSAIIGIEDVTDRAKALKKILEERPDVGDEELVDSGLVPCEREFVVPEDVQDLLGMCTITTR</sequence>
<feature type="transmembrane region" description="Helical" evidence="6">
    <location>
        <begin position="103"/>
        <end position="125"/>
    </location>
</feature>
<dbReference type="PROSITE" id="PS50262">
    <property type="entry name" value="G_PROTEIN_RECEP_F1_2"/>
    <property type="match status" value="1"/>
</dbReference>
<feature type="compositionally biased region" description="Basic residues" evidence="5">
    <location>
        <begin position="414"/>
        <end position="426"/>
    </location>
</feature>
<dbReference type="PANTHER" id="PTHR38567:SF1">
    <property type="entry name" value="DUF4291 DOMAIN-CONTAINING PROTEIN"/>
    <property type="match status" value="1"/>
</dbReference>
<reference evidence="8 9" key="1">
    <citation type="journal article" date="2020" name="Phytopathology">
        <title>Genome Sequence Resources of Colletotrichum truncatum, C. plurivorum, C. musicola, and C. sojae: Four Species Pathogenic to Soybean (Glycine max).</title>
        <authorList>
            <person name="Rogerio F."/>
            <person name="Boufleur T.R."/>
            <person name="Ciampi-Guillardi M."/>
            <person name="Sukno S.A."/>
            <person name="Thon M.R."/>
            <person name="Massola Junior N.S."/>
            <person name="Baroncelli R."/>
        </authorList>
    </citation>
    <scope>NUCLEOTIDE SEQUENCE [LARGE SCALE GENOMIC DNA]</scope>
    <source>
        <strain evidence="8 9">LFN0009</strain>
    </source>
</reference>
<dbReference type="InterPro" id="IPR017452">
    <property type="entry name" value="GPCR_Rhodpsn_7TM"/>
</dbReference>
<dbReference type="InterPro" id="IPR025633">
    <property type="entry name" value="DUF4291"/>
</dbReference>
<evidence type="ECO:0000313" key="9">
    <source>
        <dbReference type="Proteomes" id="UP000652219"/>
    </source>
</evidence>
<dbReference type="Pfam" id="PF14124">
    <property type="entry name" value="DUF4291"/>
    <property type="match status" value="1"/>
</dbReference>
<dbReference type="AlphaFoldDB" id="A0A8H6IZC2"/>
<feature type="region of interest" description="Disordered" evidence="5">
    <location>
        <begin position="265"/>
        <end position="297"/>
    </location>
</feature>
<evidence type="ECO:0000256" key="3">
    <source>
        <dbReference type="ARBA" id="ARBA00022989"/>
    </source>
</evidence>
<keyword evidence="9" id="KW-1185">Reference proteome</keyword>
<gene>
    <name evidence="8" type="ORF">CSOJ01_10745</name>
</gene>
<dbReference type="Proteomes" id="UP000652219">
    <property type="component" value="Unassembled WGS sequence"/>
</dbReference>
<name>A0A8H6IZC2_9PEZI</name>
<evidence type="ECO:0000256" key="5">
    <source>
        <dbReference type="SAM" id="MobiDB-lite"/>
    </source>
</evidence>
<dbReference type="GO" id="GO:0016020">
    <property type="term" value="C:membrane"/>
    <property type="evidence" value="ECO:0007669"/>
    <property type="project" value="UniProtKB-SubCell"/>
</dbReference>
<feature type="transmembrane region" description="Helical" evidence="6">
    <location>
        <begin position="234"/>
        <end position="256"/>
    </location>
</feature>
<accession>A0A8H6IZC2</accession>
<evidence type="ECO:0000256" key="2">
    <source>
        <dbReference type="ARBA" id="ARBA00022692"/>
    </source>
</evidence>
<feature type="region of interest" description="Disordered" evidence="5">
    <location>
        <begin position="405"/>
        <end position="443"/>
    </location>
</feature>
<feature type="transmembrane region" description="Helical" evidence="6">
    <location>
        <begin position="179"/>
        <end position="202"/>
    </location>
</feature>
<evidence type="ECO:0000259" key="7">
    <source>
        <dbReference type="PROSITE" id="PS50262"/>
    </source>
</evidence>
<dbReference type="Gene3D" id="1.20.1070.10">
    <property type="entry name" value="Rhodopsin 7-helix transmembrane proteins"/>
    <property type="match status" value="1"/>
</dbReference>
<organism evidence="8 9">
    <name type="scientific">Colletotrichum sojae</name>
    <dbReference type="NCBI Taxonomy" id="2175907"/>
    <lineage>
        <taxon>Eukaryota</taxon>
        <taxon>Fungi</taxon>
        <taxon>Dikarya</taxon>
        <taxon>Ascomycota</taxon>
        <taxon>Pezizomycotina</taxon>
        <taxon>Sordariomycetes</taxon>
        <taxon>Hypocreomycetidae</taxon>
        <taxon>Glomerellales</taxon>
        <taxon>Glomerellaceae</taxon>
        <taxon>Colletotrichum</taxon>
        <taxon>Colletotrichum orchidearum species complex</taxon>
    </lineage>
</organism>
<dbReference type="SUPFAM" id="SSF81321">
    <property type="entry name" value="Family A G protein-coupled receptor-like"/>
    <property type="match status" value="1"/>
</dbReference>
<proteinExistence type="predicted"/>
<comment type="caution">
    <text evidence="8">The sequence shown here is derived from an EMBL/GenBank/DDBJ whole genome shotgun (WGS) entry which is preliminary data.</text>
</comment>
<comment type="subcellular location">
    <subcellularLocation>
        <location evidence="1">Membrane</location>
    </subcellularLocation>
</comment>
<feature type="compositionally biased region" description="Polar residues" evidence="5">
    <location>
        <begin position="275"/>
        <end position="288"/>
    </location>
</feature>
<feature type="transmembrane region" description="Helical" evidence="6">
    <location>
        <begin position="145"/>
        <end position="167"/>
    </location>
</feature>
<feature type="transmembrane region" description="Helical" evidence="6">
    <location>
        <begin position="306"/>
        <end position="324"/>
    </location>
</feature>
<evidence type="ECO:0000256" key="4">
    <source>
        <dbReference type="ARBA" id="ARBA00023136"/>
    </source>
</evidence>
<feature type="compositionally biased region" description="Polar residues" evidence="5">
    <location>
        <begin position="534"/>
        <end position="544"/>
    </location>
</feature>
<feature type="domain" description="G-protein coupled receptors family 1 profile" evidence="7">
    <location>
        <begin position="84"/>
        <end position="358"/>
    </location>
</feature>
<feature type="region of interest" description="Disordered" evidence="5">
    <location>
        <begin position="519"/>
        <end position="567"/>
    </location>
</feature>